<evidence type="ECO:0000256" key="1">
    <source>
        <dbReference type="SAM" id="Phobius"/>
    </source>
</evidence>
<dbReference type="PANTHER" id="PTHR40078">
    <property type="entry name" value="INTEGRAL MEMBRANE PROTEIN-RELATED"/>
    <property type="match status" value="1"/>
</dbReference>
<organism evidence="2 3">
    <name type="scientific">Aquibacillus albus</name>
    <dbReference type="NCBI Taxonomy" id="1168171"/>
    <lineage>
        <taxon>Bacteria</taxon>
        <taxon>Bacillati</taxon>
        <taxon>Bacillota</taxon>
        <taxon>Bacilli</taxon>
        <taxon>Bacillales</taxon>
        <taxon>Bacillaceae</taxon>
        <taxon>Aquibacillus</taxon>
    </lineage>
</organism>
<dbReference type="InterPro" id="IPR038750">
    <property type="entry name" value="YczE/YyaS-like"/>
</dbReference>
<proteinExistence type="predicted"/>
<keyword evidence="3" id="KW-1185">Reference proteome</keyword>
<keyword evidence="1" id="KW-1133">Transmembrane helix</keyword>
<comment type="caution">
    <text evidence="2">The sequence shown here is derived from an EMBL/GenBank/DDBJ whole genome shotgun (WGS) entry which is preliminary data.</text>
</comment>
<feature type="transmembrane region" description="Helical" evidence="1">
    <location>
        <begin position="7"/>
        <end position="29"/>
    </location>
</feature>
<sequence>MQFHWRIFSYVLGLLILSFGVTCTIKSTIGTGAWDALNVGLSKILFTVGTWVIIVGIILIIINATILKAKPDFYAIITILIVGLGVDGWLYLLQPFTPQTFVSKYGTFIIGLLFLTLGISIYLQAKFAPVPIDNLMIAIHKRFGVRMSIAKTIGELLALTFAILFKGPIGIGTILVTILIGPLIHVIHPRIEKLVDKFQEV</sequence>
<keyword evidence="1" id="KW-0812">Transmembrane</keyword>
<dbReference type="PANTHER" id="PTHR40078:SF1">
    <property type="entry name" value="INTEGRAL MEMBRANE PROTEIN"/>
    <property type="match status" value="1"/>
</dbReference>
<keyword evidence="1" id="KW-0472">Membrane</keyword>
<feature type="transmembrane region" description="Helical" evidence="1">
    <location>
        <begin position="169"/>
        <end position="187"/>
    </location>
</feature>
<feature type="transmembrane region" description="Helical" evidence="1">
    <location>
        <begin position="143"/>
        <end position="163"/>
    </location>
</feature>
<evidence type="ECO:0000313" key="3">
    <source>
        <dbReference type="Proteomes" id="UP001296943"/>
    </source>
</evidence>
<dbReference type="Pfam" id="PF19700">
    <property type="entry name" value="DUF6198"/>
    <property type="match status" value="1"/>
</dbReference>
<protein>
    <submittedName>
        <fullName evidence="2">Membrane protein YczE</fullName>
    </submittedName>
</protein>
<dbReference type="EMBL" id="JAFBDR010000010">
    <property type="protein sequence ID" value="MBM7571592.1"/>
    <property type="molecule type" value="Genomic_DNA"/>
</dbReference>
<name>A0ABS2N0D7_9BACI</name>
<feature type="transmembrane region" description="Helical" evidence="1">
    <location>
        <begin position="105"/>
        <end position="123"/>
    </location>
</feature>
<accession>A0ABS2N0D7</accession>
<reference evidence="2 3" key="1">
    <citation type="submission" date="2021-01" db="EMBL/GenBank/DDBJ databases">
        <title>Genomic Encyclopedia of Type Strains, Phase IV (KMG-IV): sequencing the most valuable type-strain genomes for metagenomic binning, comparative biology and taxonomic classification.</title>
        <authorList>
            <person name="Goeker M."/>
        </authorList>
    </citation>
    <scope>NUCLEOTIDE SEQUENCE [LARGE SCALE GENOMIC DNA]</scope>
    <source>
        <strain evidence="2 3">DSM 23711</strain>
    </source>
</reference>
<evidence type="ECO:0000313" key="2">
    <source>
        <dbReference type="EMBL" id="MBM7571592.1"/>
    </source>
</evidence>
<feature type="transmembrane region" description="Helical" evidence="1">
    <location>
        <begin position="44"/>
        <end position="66"/>
    </location>
</feature>
<dbReference type="RefSeq" id="WP_204499360.1">
    <property type="nucleotide sequence ID" value="NZ_JAFBDR010000010.1"/>
</dbReference>
<gene>
    <name evidence="2" type="ORF">JOC48_002091</name>
</gene>
<dbReference type="Proteomes" id="UP001296943">
    <property type="component" value="Unassembled WGS sequence"/>
</dbReference>
<feature type="transmembrane region" description="Helical" evidence="1">
    <location>
        <begin position="73"/>
        <end position="93"/>
    </location>
</feature>